<dbReference type="GO" id="GO:0016020">
    <property type="term" value="C:membrane"/>
    <property type="evidence" value="ECO:0007669"/>
    <property type="project" value="GOC"/>
</dbReference>
<dbReference type="Gene3D" id="3.60.10.10">
    <property type="entry name" value="Endonuclease/exonuclease/phosphatase"/>
    <property type="match status" value="1"/>
</dbReference>
<dbReference type="Proteomes" id="UP000035704">
    <property type="component" value="Chromosome"/>
</dbReference>
<keyword evidence="2" id="KW-0378">Hydrolase</keyword>
<keyword evidence="3" id="KW-1185">Reference proteome</keyword>
<dbReference type="KEGG" id="cace:CACET_c23500"/>
<dbReference type="PANTHER" id="PTHR14859">
    <property type="entry name" value="CALCOFLUOR WHITE HYPERSENSITIVE PROTEIN PRECURSOR"/>
    <property type="match status" value="1"/>
</dbReference>
<organism evidence="2 3">
    <name type="scientific">Clostridium aceticum</name>
    <dbReference type="NCBI Taxonomy" id="84022"/>
    <lineage>
        <taxon>Bacteria</taxon>
        <taxon>Bacillati</taxon>
        <taxon>Bacillota</taxon>
        <taxon>Clostridia</taxon>
        <taxon>Eubacteriales</taxon>
        <taxon>Clostridiaceae</taxon>
        <taxon>Clostridium</taxon>
    </lineage>
</organism>
<dbReference type="Pfam" id="PF03372">
    <property type="entry name" value="Exo_endo_phos"/>
    <property type="match status" value="1"/>
</dbReference>
<evidence type="ECO:0000259" key="1">
    <source>
        <dbReference type="Pfam" id="PF03372"/>
    </source>
</evidence>
<evidence type="ECO:0000313" key="3">
    <source>
        <dbReference type="Proteomes" id="UP000035704"/>
    </source>
</evidence>
<dbReference type="GO" id="GO:0004519">
    <property type="term" value="F:endonuclease activity"/>
    <property type="evidence" value="ECO:0007669"/>
    <property type="project" value="UniProtKB-KW"/>
</dbReference>
<dbReference type="GO" id="GO:0006506">
    <property type="term" value="P:GPI anchor biosynthetic process"/>
    <property type="evidence" value="ECO:0007669"/>
    <property type="project" value="TreeGrafter"/>
</dbReference>
<dbReference type="EMBL" id="CP009687">
    <property type="protein sequence ID" value="AKL95796.1"/>
    <property type="molecule type" value="Genomic_DNA"/>
</dbReference>
<dbReference type="RefSeq" id="WP_052661567.1">
    <property type="nucleotide sequence ID" value="NZ_CP009687.1"/>
</dbReference>
<accession>A0A0G3WAU4</accession>
<dbReference type="SUPFAM" id="SSF56219">
    <property type="entry name" value="DNase I-like"/>
    <property type="match status" value="1"/>
</dbReference>
<reference evidence="2 3" key="1">
    <citation type="submission" date="2014-10" db="EMBL/GenBank/DDBJ databases">
        <title>Genome sequence of Clostridium aceticum DSM 1496.</title>
        <authorList>
            <person name="Poehlein A."/>
            <person name="Schiel-Bengelsdorf B."/>
            <person name="Gottschalk G."/>
            <person name="Duerre P."/>
            <person name="Daniel R."/>
        </authorList>
    </citation>
    <scope>NUCLEOTIDE SEQUENCE [LARGE SCALE GENOMIC DNA]</scope>
    <source>
        <strain evidence="2 3">DSM 1496</strain>
    </source>
</reference>
<gene>
    <name evidence="2" type="ORF">CACET_c23500</name>
</gene>
<dbReference type="STRING" id="84022.CACET_c23500"/>
<dbReference type="InterPro" id="IPR005135">
    <property type="entry name" value="Endo/exonuclease/phosphatase"/>
</dbReference>
<keyword evidence="2" id="KW-0540">Nuclease</keyword>
<dbReference type="InterPro" id="IPR051916">
    <property type="entry name" value="GPI-anchor_lipid_remodeler"/>
</dbReference>
<dbReference type="GO" id="GO:0004527">
    <property type="term" value="F:exonuclease activity"/>
    <property type="evidence" value="ECO:0007669"/>
    <property type="project" value="UniProtKB-KW"/>
</dbReference>
<dbReference type="OrthoDB" id="9793162at2"/>
<name>A0A0G3WAU4_9CLOT</name>
<protein>
    <submittedName>
        <fullName evidence="2">Endonuclease/exonuclease/phosphatase</fullName>
    </submittedName>
</protein>
<evidence type="ECO:0000313" key="2">
    <source>
        <dbReference type="EMBL" id="AKL95796.1"/>
    </source>
</evidence>
<dbReference type="InterPro" id="IPR036691">
    <property type="entry name" value="Endo/exonu/phosph_ase_sf"/>
</dbReference>
<keyword evidence="2" id="KW-0269">Exonuclease</keyword>
<keyword evidence="2" id="KW-0255">Endonuclease</keyword>
<dbReference type="PANTHER" id="PTHR14859:SF1">
    <property type="entry name" value="PGAP2-INTERACTING PROTEIN"/>
    <property type="match status" value="1"/>
</dbReference>
<feature type="domain" description="Endonuclease/exonuclease/phosphatase" evidence="1">
    <location>
        <begin position="156"/>
        <end position="370"/>
    </location>
</feature>
<sequence>MIINKKIPIIFILILFFLLGFTLKINPSADDEIKGIKYLKEGVVSHIEVITPKNVRKIALEAVNHEKRLTHFFVLENYLSKETPLLRKNIFYITNKAADLEEIDELIFVSSGNIRIPVEIEEVEEEVEEEEIEMASEVMLMEYVSDGGSVNTLKIMSYNIHHGRNLFGKYSLDEIAEVIKKSGAEIIGLQELDNGVVRSRFEDQIKYLSEKLSMEYVYGYNVNLLGGKYGNGILSKYPIESYENFHLPSGRERRGLLTAVIDVKGKKINFLVTHLGLNQQERQNQVNAIEKYMDTISDDVILVGDFNAKPKSKEIQLISKRLIDAAYATGKDEEPTFDLPVLSARIDYIFTHKNLRPLKYDVIKSRASDHYPITATIKIQ</sequence>
<proteinExistence type="predicted"/>
<dbReference type="PATRIC" id="fig|84022.6.peg.2363"/>
<dbReference type="AlphaFoldDB" id="A0A0G3WAU4"/>